<dbReference type="Gene3D" id="1.20.1250.20">
    <property type="entry name" value="MFS general substrate transporter like domains"/>
    <property type="match status" value="1"/>
</dbReference>
<dbReference type="InterPro" id="IPR036259">
    <property type="entry name" value="MFS_trans_sf"/>
</dbReference>
<evidence type="ECO:0000256" key="1">
    <source>
        <dbReference type="SAM" id="Phobius"/>
    </source>
</evidence>
<feature type="transmembrane region" description="Helical" evidence="1">
    <location>
        <begin position="15"/>
        <end position="39"/>
    </location>
</feature>
<sequence>MQAILAKFTKTDGGVLVGLFNSVRSFGMVGGSLFAGFIYEVGPKLSFVSSAAAFLISVIFAFIFYRQLQQSKLQATS</sequence>
<keyword evidence="1" id="KW-1133">Transmembrane helix</keyword>
<protein>
    <recommendedName>
        <fullName evidence="3">Major facilitator superfamily (MFS) profile domain-containing protein</fullName>
    </recommendedName>
</protein>
<proteinExistence type="predicted"/>
<feature type="transmembrane region" description="Helical" evidence="1">
    <location>
        <begin position="45"/>
        <end position="65"/>
    </location>
</feature>
<keyword evidence="1" id="KW-0812">Transmembrane</keyword>
<evidence type="ECO:0000313" key="2">
    <source>
        <dbReference type="EMBL" id="MPN08044.1"/>
    </source>
</evidence>
<comment type="caution">
    <text evidence="2">The sequence shown here is derived from an EMBL/GenBank/DDBJ whole genome shotgun (WGS) entry which is preliminary data.</text>
</comment>
<evidence type="ECO:0008006" key="3">
    <source>
        <dbReference type="Google" id="ProtNLM"/>
    </source>
</evidence>
<dbReference type="SUPFAM" id="SSF103473">
    <property type="entry name" value="MFS general substrate transporter"/>
    <property type="match status" value="1"/>
</dbReference>
<organism evidence="2">
    <name type="scientific">bioreactor metagenome</name>
    <dbReference type="NCBI Taxonomy" id="1076179"/>
    <lineage>
        <taxon>unclassified sequences</taxon>
        <taxon>metagenomes</taxon>
        <taxon>ecological metagenomes</taxon>
    </lineage>
</organism>
<gene>
    <name evidence="2" type="ORF">SDC9_155320</name>
</gene>
<accession>A0A645F608</accession>
<name>A0A645F608_9ZZZZ</name>
<reference evidence="2" key="1">
    <citation type="submission" date="2019-08" db="EMBL/GenBank/DDBJ databases">
        <authorList>
            <person name="Kucharzyk K."/>
            <person name="Murdoch R.W."/>
            <person name="Higgins S."/>
            <person name="Loffler F."/>
        </authorList>
    </citation>
    <scope>NUCLEOTIDE SEQUENCE</scope>
</reference>
<dbReference type="EMBL" id="VSSQ01054062">
    <property type="protein sequence ID" value="MPN08044.1"/>
    <property type="molecule type" value="Genomic_DNA"/>
</dbReference>
<dbReference type="AlphaFoldDB" id="A0A645F608"/>
<keyword evidence="1" id="KW-0472">Membrane</keyword>